<dbReference type="InterPro" id="IPR013780">
    <property type="entry name" value="Glyco_hydro_b"/>
</dbReference>
<dbReference type="InterPro" id="IPR014756">
    <property type="entry name" value="Ig_E-set"/>
</dbReference>
<evidence type="ECO:0000313" key="7">
    <source>
        <dbReference type="Proteomes" id="UP000470213"/>
    </source>
</evidence>
<dbReference type="RefSeq" id="WP_163087672.1">
    <property type="nucleotide sequence ID" value="NZ_JAAAWN010000027.1"/>
</dbReference>
<feature type="signal peptide" evidence="4">
    <location>
        <begin position="1"/>
        <end position="20"/>
    </location>
</feature>
<dbReference type="GO" id="GO:0005975">
    <property type="term" value="P:carbohydrate metabolic process"/>
    <property type="evidence" value="ECO:0007669"/>
    <property type="project" value="InterPro"/>
</dbReference>
<sequence>MSVKAAVCVSTLLSTFAVIAKDTVEVYPPNWWAGMASAEVELMLHGDGIADDTVLLNAENVKVSKVAALDSDNYLFVTLNTEGAHAQTFELTINDADGSSRSIDYQLKARTEGAKERHGFDPTDAIYLLTPDRFANGNRHNDNIKGYKDKLARKDKGGRHGGDIEGIIEHIDYISEMGFTQIWSMPLLENNMDAYSYHGYAITDYYQIDPRYGSNSDYVTLSKKAKAAGVGVIMDMVLNHVGSEHPWMNDTPSDDWFNNQGNFVGTTHRREALHDPHAIESDIRGFSDGWFVPTMPDLNQRNPHLATYLIQNAIWWVEYAQLSGIRVDTYSYPDKAFLAKWTQRITQEYPNLNIVGEEWTINPAITAYWQAGSQRYDNYASALPSVMDFPLQDALVKGLNEPEGWGTGLVNIYQTLANDFLYGAPNNLVVFADNHDMSRIYTQVNHDLNKWNMAMTFFLTVRGIPQVFYGSEILMQNEGSEDHGVIRSDFAGGWPDNKQKSAFTGKGLSDDERWAQQRIKALLALRKQFPALFTGAFKHYAPKAGTYTYFRTSDVPGAPRLMVILNKGQKQSDTNTHSSASTNDRVKPTQVPLTQYSEMLKGYSKLERVSDGAVFNVNDTLTLDPMSAQIFVVR</sequence>
<dbReference type="PANTHER" id="PTHR10357">
    <property type="entry name" value="ALPHA-AMYLASE FAMILY MEMBER"/>
    <property type="match status" value="1"/>
</dbReference>
<feature type="compositionally biased region" description="Polar residues" evidence="3">
    <location>
        <begin position="568"/>
        <end position="583"/>
    </location>
</feature>
<dbReference type="AlphaFoldDB" id="A0A7X5LNN2"/>
<evidence type="ECO:0000256" key="2">
    <source>
        <dbReference type="ARBA" id="ARBA00023295"/>
    </source>
</evidence>
<dbReference type="Pfam" id="PF00128">
    <property type="entry name" value="Alpha-amylase"/>
    <property type="match status" value="1"/>
</dbReference>
<dbReference type="SUPFAM" id="SSF51445">
    <property type="entry name" value="(Trans)glycosidases"/>
    <property type="match status" value="1"/>
</dbReference>
<dbReference type="SUPFAM" id="SSF81296">
    <property type="entry name" value="E set domains"/>
    <property type="match status" value="1"/>
</dbReference>
<feature type="chain" id="PRO_5031491325" evidence="4">
    <location>
        <begin position="21"/>
        <end position="634"/>
    </location>
</feature>
<evidence type="ECO:0000256" key="3">
    <source>
        <dbReference type="SAM" id="MobiDB-lite"/>
    </source>
</evidence>
<gene>
    <name evidence="6" type="ORF">GTH32_16155</name>
</gene>
<evidence type="ECO:0000259" key="5">
    <source>
        <dbReference type="SMART" id="SM00642"/>
    </source>
</evidence>
<comment type="caution">
    <text evidence="6">The sequence shown here is derived from an EMBL/GenBank/DDBJ whole genome shotgun (WGS) entry which is preliminary data.</text>
</comment>
<dbReference type="InterPro" id="IPR006047">
    <property type="entry name" value="GH13_cat_dom"/>
</dbReference>
<evidence type="ECO:0000313" key="6">
    <source>
        <dbReference type="EMBL" id="NDV92708.1"/>
    </source>
</evidence>
<proteinExistence type="predicted"/>
<dbReference type="Proteomes" id="UP000470213">
    <property type="component" value="Unassembled WGS sequence"/>
</dbReference>
<organism evidence="6 7">
    <name type="scientific">Alteromonas profundi</name>
    <dbReference type="NCBI Taxonomy" id="2696062"/>
    <lineage>
        <taxon>Bacteria</taxon>
        <taxon>Pseudomonadati</taxon>
        <taxon>Pseudomonadota</taxon>
        <taxon>Gammaproteobacteria</taxon>
        <taxon>Alteromonadales</taxon>
        <taxon>Alteromonadaceae</taxon>
        <taxon>Alteromonas/Salinimonas group</taxon>
        <taxon>Alteromonas</taxon>
    </lineage>
</organism>
<dbReference type="CDD" id="cd11340">
    <property type="entry name" value="AmyAc_bac_CMD_like_3"/>
    <property type="match status" value="1"/>
</dbReference>
<dbReference type="SMART" id="SM00642">
    <property type="entry name" value="Aamy"/>
    <property type="match status" value="1"/>
</dbReference>
<protein>
    <submittedName>
        <fullName evidence="6">Alpha-amylase</fullName>
    </submittedName>
</protein>
<dbReference type="InterPro" id="IPR013783">
    <property type="entry name" value="Ig-like_fold"/>
</dbReference>
<dbReference type="InterPro" id="IPR019492">
    <property type="entry name" value="Cyclo-malto-dextrinase_C"/>
</dbReference>
<keyword evidence="7" id="KW-1185">Reference proteome</keyword>
<dbReference type="GO" id="GO:0016798">
    <property type="term" value="F:hydrolase activity, acting on glycosyl bonds"/>
    <property type="evidence" value="ECO:0007669"/>
    <property type="project" value="UniProtKB-KW"/>
</dbReference>
<accession>A0A7X5LNN2</accession>
<dbReference type="Gene3D" id="2.60.40.10">
    <property type="entry name" value="Immunoglobulins"/>
    <property type="match status" value="1"/>
</dbReference>
<dbReference type="Gene3D" id="3.20.20.80">
    <property type="entry name" value="Glycosidases"/>
    <property type="match status" value="1"/>
</dbReference>
<feature type="region of interest" description="Disordered" evidence="3">
    <location>
        <begin position="568"/>
        <end position="589"/>
    </location>
</feature>
<dbReference type="EMBL" id="JAAAWN010000027">
    <property type="protein sequence ID" value="NDV92708.1"/>
    <property type="molecule type" value="Genomic_DNA"/>
</dbReference>
<feature type="domain" description="Glycosyl hydrolase family 13 catalytic" evidence="5">
    <location>
        <begin position="128"/>
        <end position="526"/>
    </location>
</feature>
<dbReference type="Gene3D" id="2.60.40.1180">
    <property type="entry name" value="Golgi alpha-mannosidase II"/>
    <property type="match status" value="2"/>
</dbReference>
<reference evidence="6 7" key="1">
    <citation type="submission" date="2020-01" db="EMBL/GenBank/DDBJ databases">
        <authorList>
            <person name="Chen J."/>
            <person name="Zhu S."/>
            <person name="Yang J."/>
        </authorList>
    </citation>
    <scope>NUCLEOTIDE SEQUENCE [LARGE SCALE GENOMIC DNA]</scope>
    <source>
        <strain evidence="6 7">345S023</strain>
    </source>
</reference>
<dbReference type="PANTHER" id="PTHR10357:SF210">
    <property type="entry name" value="MALTODEXTRIN GLUCOSIDASE"/>
    <property type="match status" value="1"/>
</dbReference>
<dbReference type="Pfam" id="PF10438">
    <property type="entry name" value="Cyc-maltodext_C"/>
    <property type="match status" value="1"/>
</dbReference>
<dbReference type="InterPro" id="IPR015171">
    <property type="entry name" value="Cyc-maltodext_N"/>
</dbReference>
<keyword evidence="4" id="KW-0732">Signal</keyword>
<dbReference type="Pfam" id="PF09087">
    <property type="entry name" value="Cyc-maltodext_N"/>
    <property type="match status" value="1"/>
</dbReference>
<name>A0A7X5LNN2_9ALTE</name>
<keyword evidence="2" id="KW-0326">Glycosidase</keyword>
<dbReference type="InterPro" id="IPR017853">
    <property type="entry name" value="GH"/>
</dbReference>
<evidence type="ECO:0000256" key="4">
    <source>
        <dbReference type="SAM" id="SignalP"/>
    </source>
</evidence>
<keyword evidence="1" id="KW-0378">Hydrolase</keyword>
<evidence type="ECO:0000256" key="1">
    <source>
        <dbReference type="ARBA" id="ARBA00022801"/>
    </source>
</evidence>